<dbReference type="OrthoDB" id="9766487at2"/>
<evidence type="ECO:0000256" key="4">
    <source>
        <dbReference type="ARBA" id="ARBA00022833"/>
    </source>
</evidence>
<evidence type="ECO:0000256" key="2">
    <source>
        <dbReference type="ARBA" id="ARBA00022723"/>
    </source>
</evidence>
<dbReference type="InterPro" id="IPR001567">
    <property type="entry name" value="Pept_M3A_M3B_dom"/>
</dbReference>
<dbReference type="Gene3D" id="1.20.140.70">
    <property type="entry name" value="Oligopeptidase f, N-terminal domain"/>
    <property type="match status" value="1"/>
</dbReference>
<evidence type="ECO:0000259" key="7">
    <source>
        <dbReference type="Pfam" id="PF01432"/>
    </source>
</evidence>
<evidence type="ECO:0000256" key="5">
    <source>
        <dbReference type="ARBA" id="ARBA00023049"/>
    </source>
</evidence>
<dbReference type="GO" id="GO:0004222">
    <property type="term" value="F:metalloendopeptidase activity"/>
    <property type="evidence" value="ECO:0007669"/>
    <property type="project" value="InterPro"/>
</dbReference>
<feature type="domain" description="Oligopeptidase F N-terminal" evidence="8">
    <location>
        <begin position="135"/>
        <end position="203"/>
    </location>
</feature>
<reference evidence="9 10" key="2">
    <citation type="submission" date="2019-02" db="EMBL/GenBank/DDBJ databases">
        <title>'Lichenibacterium ramalinii' gen. nov. sp. nov., 'Lichenibacterium minor' gen. nov. sp. nov.</title>
        <authorList>
            <person name="Pankratov T."/>
        </authorList>
    </citation>
    <scope>NUCLEOTIDE SEQUENCE [LARGE SCALE GENOMIC DNA]</scope>
    <source>
        <strain evidence="9 10">RmlP001</strain>
    </source>
</reference>
<keyword evidence="1 6" id="KW-0645">Protease</keyword>
<dbReference type="CDD" id="cd09610">
    <property type="entry name" value="M3B_PepF"/>
    <property type="match status" value="1"/>
</dbReference>
<dbReference type="GO" id="GO:0006508">
    <property type="term" value="P:proteolysis"/>
    <property type="evidence" value="ECO:0007669"/>
    <property type="project" value="UniProtKB-KW"/>
</dbReference>
<dbReference type="Pfam" id="PF01432">
    <property type="entry name" value="Peptidase_M3"/>
    <property type="match status" value="1"/>
</dbReference>
<comment type="caution">
    <text evidence="9">The sequence shown here is derived from an EMBL/GenBank/DDBJ whole genome shotgun (WGS) entry which is preliminary data.</text>
</comment>
<dbReference type="SUPFAM" id="SSF55486">
    <property type="entry name" value="Metalloproteases ('zincins'), catalytic domain"/>
    <property type="match status" value="1"/>
</dbReference>
<evidence type="ECO:0000256" key="1">
    <source>
        <dbReference type="ARBA" id="ARBA00022670"/>
    </source>
</evidence>
<organism evidence="9 10">
    <name type="scientific">Lichenibacterium ramalinae</name>
    <dbReference type="NCBI Taxonomy" id="2316527"/>
    <lineage>
        <taxon>Bacteria</taxon>
        <taxon>Pseudomonadati</taxon>
        <taxon>Pseudomonadota</taxon>
        <taxon>Alphaproteobacteria</taxon>
        <taxon>Hyphomicrobiales</taxon>
        <taxon>Lichenihabitantaceae</taxon>
        <taxon>Lichenibacterium</taxon>
    </lineage>
</organism>
<dbReference type="Proteomes" id="UP000289411">
    <property type="component" value="Unassembled WGS sequence"/>
</dbReference>
<dbReference type="EMBL" id="QYBC01000020">
    <property type="protein sequence ID" value="RYB02389.1"/>
    <property type="molecule type" value="Genomic_DNA"/>
</dbReference>
<evidence type="ECO:0000256" key="3">
    <source>
        <dbReference type="ARBA" id="ARBA00022801"/>
    </source>
</evidence>
<gene>
    <name evidence="9" type="ORF">D3272_20865</name>
</gene>
<evidence type="ECO:0000256" key="6">
    <source>
        <dbReference type="RuleBase" id="RU003435"/>
    </source>
</evidence>
<dbReference type="PANTHER" id="PTHR11804:SF5">
    <property type="entry name" value="OLIGOENDOPEPTIDASE F"/>
    <property type="match status" value="1"/>
</dbReference>
<dbReference type="InterPro" id="IPR013647">
    <property type="entry name" value="OligopepF_N_dom"/>
</dbReference>
<dbReference type="NCBIfam" id="TIGR02290">
    <property type="entry name" value="M3_fam_3"/>
    <property type="match status" value="1"/>
</dbReference>
<dbReference type="Pfam" id="PF08439">
    <property type="entry name" value="Peptidase_M3_N"/>
    <property type="match status" value="1"/>
</dbReference>
<keyword evidence="3 6" id="KW-0378">Hydrolase</keyword>
<sequence length="614" mass="68234">MIASRRRPAFHQARSAADAEALGAVPRWSLADLYAGMESAAFARDLDAAGRDAEGFAADYRGRLAERAAAEDAGAGLARAIARYEALDEALGRAASYAQLLYAEDTSDPARAKFMADAQDRVTAVSSNLIFFTLEMNALPDATLDRLAAEGPLARYRPWLDDMRKERPHQLDTKLEQLFHEKAVTGRAAWTRLFDETITALRFDVDGEALALEPTLNLLQDPDERRRERAAAALGETLAAHRRTFALITNTLAKDLEIANRWRGFEDVADSRHLANRVERDVVDALVQAVQAAHPRLSHRYYRMKARWFGREQLNHWDRNAPLPFAPPATVPWAAARDTVLDAYRGFSPRLADIARRFFDEGWIDAEIRPGKAPGAFSHPTVPAVHPYVLMNYQGRPRDVMVLAHELGHGVHQTLAAPQGALMAQTPLTLAETASVFGEMLTFRAMVARAETPEARFALLAAKVEDMLNTVVRQVAFYSFERRLHEERRSGELTAERIGELWMSVQADSLGPAIRLGPGYETYWSYVPHFVHSPFYVYAYAFGDCLVNSLYGVFRAAPDGFAERYLALLAAGGSQHHSELLKPFGLDAQDPGFWSIGLGVIEGLIDELERLPAP</sequence>
<comment type="cofactor">
    <cofactor evidence="6">
        <name>Zn(2+)</name>
        <dbReference type="ChEBI" id="CHEBI:29105"/>
    </cofactor>
    <text evidence="6">Binds 1 zinc ion.</text>
</comment>
<dbReference type="GO" id="GO:0006518">
    <property type="term" value="P:peptide metabolic process"/>
    <property type="evidence" value="ECO:0007669"/>
    <property type="project" value="TreeGrafter"/>
</dbReference>
<accession>A0A4Q2R950</accession>
<dbReference type="InterPro" id="IPR042088">
    <property type="entry name" value="OligoPept_F_C"/>
</dbReference>
<evidence type="ECO:0000259" key="8">
    <source>
        <dbReference type="Pfam" id="PF08439"/>
    </source>
</evidence>
<evidence type="ECO:0000313" key="10">
    <source>
        <dbReference type="Proteomes" id="UP000289411"/>
    </source>
</evidence>
<proteinExistence type="inferred from homology"/>
<keyword evidence="4 6" id="KW-0862">Zinc</keyword>
<dbReference type="Gene3D" id="1.10.1370.20">
    <property type="entry name" value="Oligoendopeptidase f, C-terminal domain"/>
    <property type="match status" value="1"/>
</dbReference>
<protein>
    <submittedName>
        <fullName evidence="9">M3 family oligoendopeptidase</fullName>
    </submittedName>
</protein>
<dbReference type="InterPro" id="IPR045090">
    <property type="entry name" value="Pept_M3A_M3B"/>
</dbReference>
<dbReference type="AlphaFoldDB" id="A0A4Q2R950"/>
<reference evidence="9 10" key="1">
    <citation type="submission" date="2018-09" db="EMBL/GenBank/DDBJ databases">
        <authorList>
            <person name="Grouzdev D.S."/>
            <person name="Krutkina M.S."/>
        </authorList>
    </citation>
    <scope>NUCLEOTIDE SEQUENCE [LARGE SCALE GENOMIC DNA]</scope>
    <source>
        <strain evidence="9 10">RmlP001</strain>
    </source>
</reference>
<keyword evidence="5 6" id="KW-0482">Metalloprotease</keyword>
<dbReference type="InterPro" id="IPR011977">
    <property type="entry name" value="Pept_M3B_clade3"/>
</dbReference>
<name>A0A4Q2R950_9HYPH</name>
<keyword evidence="2 6" id="KW-0479">Metal-binding</keyword>
<keyword evidence="10" id="KW-1185">Reference proteome</keyword>
<feature type="domain" description="Peptidase M3A/M3B catalytic" evidence="7">
    <location>
        <begin position="356"/>
        <end position="595"/>
    </location>
</feature>
<dbReference type="RefSeq" id="WP_129221153.1">
    <property type="nucleotide sequence ID" value="NZ_QYBC01000020.1"/>
</dbReference>
<evidence type="ECO:0000313" key="9">
    <source>
        <dbReference type="EMBL" id="RYB02389.1"/>
    </source>
</evidence>
<comment type="similarity">
    <text evidence="6">Belongs to the peptidase M3 family.</text>
</comment>
<dbReference type="GO" id="GO:0046872">
    <property type="term" value="F:metal ion binding"/>
    <property type="evidence" value="ECO:0007669"/>
    <property type="project" value="UniProtKB-UniRule"/>
</dbReference>
<dbReference type="PANTHER" id="PTHR11804">
    <property type="entry name" value="PROTEASE M3 THIMET OLIGOPEPTIDASE-RELATED"/>
    <property type="match status" value="1"/>
</dbReference>